<name>A0A3S0V8S7_9PROT</name>
<keyword evidence="3" id="KW-1185">Reference proteome</keyword>
<protein>
    <recommendedName>
        <fullName evidence="1">Restriction endonuclease type IV Mrr domain-containing protein</fullName>
    </recommendedName>
</protein>
<dbReference type="Gene3D" id="3.40.1350.10">
    <property type="match status" value="1"/>
</dbReference>
<dbReference type="AlphaFoldDB" id="A0A3S0V8S7"/>
<evidence type="ECO:0000313" key="3">
    <source>
        <dbReference type="Proteomes" id="UP000280346"/>
    </source>
</evidence>
<dbReference type="GO" id="GO:0003677">
    <property type="term" value="F:DNA binding"/>
    <property type="evidence" value="ECO:0007669"/>
    <property type="project" value="InterPro"/>
</dbReference>
<feature type="domain" description="Restriction endonuclease type IV Mrr" evidence="1">
    <location>
        <begin position="202"/>
        <end position="268"/>
    </location>
</feature>
<sequence length="293" mass="32676">MATELLPAVASDRDVELVPIENLAHERLDRAEVVRHEMRFHRGAHVGAEGRCQTGLLDREVREIDPLVFELLALEPNHVVGERLELFGRQLHRSCHAENPVHRDVEPSGQLASMMSIAGEKGLNELGPANLIAQIMRHPPAPIEHAVAADEMRVTGHRRAPRRRRDVDVSQQCVTPRGARALKRARSLNSGKAYEVWLGRQDPRIFVEVKHRSGAIGAPTVRSFLGGRRPGDRCLYVSTGGFARDAKYEADRAAVPLSLLDLDDLVALALEHYDALDVEAKRLLALKRLYWPA</sequence>
<dbReference type="OrthoDB" id="9781481at2"/>
<accession>A0A3S0V8S7</accession>
<gene>
    <name evidence="2" type="ORF">EJ913_01270</name>
</gene>
<dbReference type="Proteomes" id="UP000280346">
    <property type="component" value="Unassembled WGS sequence"/>
</dbReference>
<evidence type="ECO:0000313" key="2">
    <source>
        <dbReference type="EMBL" id="RUQ75772.1"/>
    </source>
</evidence>
<dbReference type="Pfam" id="PF04471">
    <property type="entry name" value="Mrr_cat"/>
    <property type="match status" value="1"/>
</dbReference>
<dbReference type="EMBL" id="RZIJ01000001">
    <property type="protein sequence ID" value="RUQ75772.1"/>
    <property type="molecule type" value="Genomic_DNA"/>
</dbReference>
<comment type="caution">
    <text evidence="2">The sequence shown here is derived from an EMBL/GenBank/DDBJ whole genome shotgun (WGS) entry which is preliminary data.</text>
</comment>
<organism evidence="2 3">
    <name type="scientific">Azospirillum doebereinerae</name>
    <dbReference type="NCBI Taxonomy" id="92933"/>
    <lineage>
        <taxon>Bacteria</taxon>
        <taxon>Pseudomonadati</taxon>
        <taxon>Pseudomonadota</taxon>
        <taxon>Alphaproteobacteria</taxon>
        <taxon>Rhodospirillales</taxon>
        <taxon>Azospirillaceae</taxon>
        <taxon>Azospirillum</taxon>
    </lineage>
</organism>
<dbReference type="GO" id="GO:0009307">
    <property type="term" value="P:DNA restriction-modification system"/>
    <property type="evidence" value="ECO:0007669"/>
    <property type="project" value="InterPro"/>
</dbReference>
<dbReference type="InterPro" id="IPR011856">
    <property type="entry name" value="tRNA_endonuc-like_dom_sf"/>
</dbReference>
<dbReference type="InterPro" id="IPR007560">
    <property type="entry name" value="Restrct_endonuc_IV_Mrr"/>
</dbReference>
<proteinExistence type="predicted"/>
<dbReference type="GO" id="GO:0004519">
    <property type="term" value="F:endonuclease activity"/>
    <property type="evidence" value="ECO:0007669"/>
    <property type="project" value="InterPro"/>
</dbReference>
<evidence type="ECO:0000259" key="1">
    <source>
        <dbReference type="Pfam" id="PF04471"/>
    </source>
</evidence>
<reference evidence="2 3" key="1">
    <citation type="submission" date="2018-12" db="EMBL/GenBank/DDBJ databases">
        <authorList>
            <person name="Yang Y."/>
        </authorList>
    </citation>
    <scope>NUCLEOTIDE SEQUENCE [LARGE SCALE GENOMIC DNA]</scope>
    <source>
        <strain evidence="2 3">GSF71</strain>
    </source>
</reference>